<evidence type="ECO:0000313" key="8">
    <source>
        <dbReference type="Proteomes" id="UP001652627"/>
    </source>
</evidence>
<feature type="compositionally biased region" description="Low complexity" evidence="7">
    <location>
        <begin position="91"/>
        <end position="100"/>
    </location>
</feature>
<feature type="region of interest" description="Disordered" evidence="7">
    <location>
        <begin position="645"/>
        <end position="762"/>
    </location>
</feature>
<dbReference type="PROSITE" id="PS51221">
    <property type="entry name" value="TTL"/>
    <property type="match status" value="1"/>
</dbReference>
<keyword evidence="3 9" id="KW-0436">Ligase</keyword>
<sequence>MWIERAVAAAAAERAALPPPFPGGLDGRTAPATKGCGRRHCGSRPSLDPERFKRARLHVERAIEVRAACRSSLPVPAGTAFLRPRQGTRPGGAPSSAGPPQHKKIFALQGPYPVIRSLLRARGWVEKKLSWACKAGRRHERLPGGQEEGDGGNAAEEDEEGEEEEEQRDEDPSGTYNLMSQLVRNQLPYFIWTSRRDVVDCRLLHKDQVVNHYAKAGSFTTKAGLCLNLRNLHWFDQADADTFFPRCYRLGAADEKQAFIAGAGPGGRLPARLLEEALRVCGEHLSSLRHQDIDQEPGSPPQAGGAAWHQFLQGYYRVVHEGAVLEMSGALLERSRAVLQHLAVLLPQLDMEGDHNIWIVKPGAKSRGRGKGALVVGGKSGAWPERFPVPLRHGGRCRAGIVCLARLEEVLRLVDCNPLLVKDGKWVVQKYVERPLLIFGTKFDVRQWFLVTDWNPLTVWFYRDSYLRFSTQPFSLQSLDTAIHLCNNSIQKHYENARGRHPQLPADNMWSSQQFQAYLEQLGQARAWPDVMVPGMKAAIVHAVQASQDLVQSRKGSFELYGADFVFGEDFQPWLLEINASPTMAASTAVTSRLCASVQRDTLRVVIDHKADRNCSTGAFELIYKQAAVAVPHYVGMKLLVEGSPLGKLPPASPRPPTSAPRGRRLPAPPVLSACSSRQRRAAGLPRPPAPLEVTTGTWPPARRLGLPRKPAQERQRVPPGAASSSERTGPPAEGSTTPPRPTPLCLERSGASAPRGLPHLGCLQEQPRASLPRLGSCSGAPPPFPRLPGTPEPLHAHGTALVPAARRSTAPTLPLLLLDGPSPPPRSGGETARSGSQGDADAEER</sequence>
<dbReference type="InterPro" id="IPR013815">
    <property type="entry name" value="ATP_grasp_subdomain_1"/>
</dbReference>
<protein>
    <submittedName>
        <fullName evidence="9">Tubulin tyrosine ligase 3 isoform X4</fullName>
    </submittedName>
</protein>
<keyword evidence="8" id="KW-1185">Reference proteome</keyword>
<evidence type="ECO:0000256" key="6">
    <source>
        <dbReference type="ARBA" id="ARBA00048944"/>
    </source>
</evidence>
<evidence type="ECO:0000313" key="9">
    <source>
        <dbReference type="RefSeq" id="XP_067159478.1"/>
    </source>
</evidence>
<dbReference type="PANTHER" id="PTHR45870">
    <property type="entry name" value="TUBULIN MONOGLYCYLASE TTLL3"/>
    <property type="match status" value="1"/>
</dbReference>
<evidence type="ECO:0000256" key="2">
    <source>
        <dbReference type="ARBA" id="ARBA00022490"/>
    </source>
</evidence>
<keyword evidence="4" id="KW-0547">Nucleotide-binding</keyword>
<comment type="subcellular location">
    <subcellularLocation>
        <location evidence="1">Cytoplasm</location>
        <location evidence="1">Cytoskeleton</location>
        <location evidence="1">Flagellum axoneme</location>
    </subcellularLocation>
</comment>
<dbReference type="InterPro" id="IPR051437">
    <property type="entry name" value="TTLL_monoglycylase"/>
</dbReference>
<dbReference type="Gene3D" id="3.30.470.20">
    <property type="entry name" value="ATP-grasp fold, B domain"/>
    <property type="match status" value="1"/>
</dbReference>
<keyword evidence="5" id="KW-0067">ATP-binding</keyword>
<evidence type="ECO:0000256" key="7">
    <source>
        <dbReference type="SAM" id="MobiDB-lite"/>
    </source>
</evidence>
<evidence type="ECO:0000256" key="3">
    <source>
        <dbReference type="ARBA" id="ARBA00022598"/>
    </source>
</evidence>
<feature type="compositionally biased region" description="Pro residues" evidence="7">
    <location>
        <begin position="781"/>
        <end position="792"/>
    </location>
</feature>
<feature type="region of interest" description="Disordered" evidence="7">
    <location>
        <begin position="140"/>
        <end position="175"/>
    </location>
</feature>
<dbReference type="GO" id="GO:0016874">
    <property type="term" value="F:ligase activity"/>
    <property type="evidence" value="ECO:0007669"/>
    <property type="project" value="UniProtKB-KW"/>
</dbReference>
<proteinExistence type="predicted"/>
<reference evidence="9" key="1">
    <citation type="submission" date="2025-08" db="UniProtKB">
        <authorList>
            <consortium name="RefSeq"/>
        </authorList>
    </citation>
    <scope>IDENTIFICATION</scope>
    <source>
        <tissue evidence="9">Blood</tissue>
    </source>
</reference>
<feature type="region of interest" description="Disordered" evidence="7">
    <location>
        <begin position="774"/>
        <end position="846"/>
    </location>
</feature>
<dbReference type="Proteomes" id="UP001652627">
    <property type="component" value="Chromosome 12"/>
</dbReference>
<comment type="catalytic activity">
    <reaction evidence="6">
        <text>L-glutamyl-[protein] + glycine + ATP = glycyl-L-glutamyl-[protein] + ADP + phosphate + H(+)</text>
        <dbReference type="Rhea" id="RHEA:67180"/>
        <dbReference type="Rhea" id="RHEA-COMP:10208"/>
        <dbReference type="Rhea" id="RHEA-COMP:17207"/>
        <dbReference type="ChEBI" id="CHEBI:15378"/>
        <dbReference type="ChEBI" id="CHEBI:29973"/>
        <dbReference type="ChEBI" id="CHEBI:30616"/>
        <dbReference type="ChEBI" id="CHEBI:43474"/>
        <dbReference type="ChEBI" id="CHEBI:57305"/>
        <dbReference type="ChEBI" id="CHEBI:167890"/>
        <dbReference type="ChEBI" id="CHEBI:456216"/>
    </reaction>
    <physiologicalReaction direction="left-to-right" evidence="6">
        <dbReference type="Rhea" id="RHEA:67181"/>
    </physiologicalReaction>
</comment>
<evidence type="ECO:0000256" key="4">
    <source>
        <dbReference type="ARBA" id="ARBA00022741"/>
    </source>
</evidence>
<organism evidence="8 9">
    <name type="scientific">Apteryx mantelli</name>
    <name type="common">North Island brown kiwi</name>
    <dbReference type="NCBI Taxonomy" id="2696672"/>
    <lineage>
        <taxon>Eukaryota</taxon>
        <taxon>Metazoa</taxon>
        <taxon>Chordata</taxon>
        <taxon>Craniata</taxon>
        <taxon>Vertebrata</taxon>
        <taxon>Euteleostomi</taxon>
        <taxon>Archelosauria</taxon>
        <taxon>Archosauria</taxon>
        <taxon>Dinosauria</taxon>
        <taxon>Saurischia</taxon>
        <taxon>Theropoda</taxon>
        <taxon>Coelurosauria</taxon>
        <taxon>Aves</taxon>
        <taxon>Palaeognathae</taxon>
        <taxon>Apterygiformes</taxon>
        <taxon>Apterygidae</taxon>
        <taxon>Apteryx</taxon>
    </lineage>
</organism>
<dbReference type="PANTHER" id="PTHR45870:SF2">
    <property type="entry name" value="TUBULIN MONOGLYCYLASE TTLL3"/>
    <property type="match status" value="1"/>
</dbReference>
<dbReference type="RefSeq" id="XP_067159478.1">
    <property type="nucleotide sequence ID" value="XM_067303377.1"/>
</dbReference>
<evidence type="ECO:0000256" key="1">
    <source>
        <dbReference type="ARBA" id="ARBA00004611"/>
    </source>
</evidence>
<feature type="region of interest" description="Disordered" evidence="7">
    <location>
        <begin position="78"/>
        <end position="104"/>
    </location>
</feature>
<dbReference type="SUPFAM" id="SSF56059">
    <property type="entry name" value="Glutathione synthetase ATP-binding domain-like"/>
    <property type="match status" value="1"/>
</dbReference>
<dbReference type="Pfam" id="PF03133">
    <property type="entry name" value="TTL"/>
    <property type="match status" value="1"/>
</dbReference>
<name>A0ABM4F3E4_9AVES</name>
<dbReference type="InterPro" id="IPR004344">
    <property type="entry name" value="TTL/TTLL_fam"/>
</dbReference>
<evidence type="ECO:0000256" key="5">
    <source>
        <dbReference type="ARBA" id="ARBA00022840"/>
    </source>
</evidence>
<feature type="region of interest" description="Disordered" evidence="7">
    <location>
        <begin position="17"/>
        <end position="48"/>
    </location>
</feature>
<dbReference type="GeneID" id="106498973"/>
<gene>
    <name evidence="9" type="primary">LOC106498973</name>
</gene>
<feature type="compositionally biased region" description="Acidic residues" evidence="7">
    <location>
        <begin position="147"/>
        <end position="169"/>
    </location>
</feature>
<dbReference type="Gene3D" id="3.30.1490.20">
    <property type="entry name" value="ATP-grasp fold, A domain"/>
    <property type="match status" value="1"/>
</dbReference>
<feature type="compositionally biased region" description="Low complexity" evidence="7">
    <location>
        <begin position="807"/>
        <end position="821"/>
    </location>
</feature>
<accession>A0ABM4F3E4</accession>
<keyword evidence="2" id="KW-0963">Cytoplasm</keyword>